<dbReference type="InterPro" id="IPR052159">
    <property type="entry name" value="Competence_DNA_uptake"/>
</dbReference>
<evidence type="ECO:0000256" key="2">
    <source>
        <dbReference type="ARBA" id="ARBA00022475"/>
    </source>
</evidence>
<dbReference type="InterPro" id="IPR025405">
    <property type="entry name" value="DUF4131"/>
</dbReference>
<comment type="subcellular location">
    <subcellularLocation>
        <location evidence="1">Cell membrane</location>
        <topology evidence="1">Multi-pass membrane protein</topology>
    </subcellularLocation>
</comment>
<dbReference type="NCBIfam" id="TIGR00360">
    <property type="entry name" value="ComEC_N-term"/>
    <property type="match status" value="1"/>
</dbReference>
<feature type="transmembrane region" description="Helical" evidence="6">
    <location>
        <begin position="289"/>
        <end position="306"/>
    </location>
</feature>
<feature type="domain" description="ComEC/Rec2-related protein" evidence="7">
    <location>
        <begin position="240"/>
        <end position="444"/>
    </location>
</feature>
<dbReference type="PANTHER" id="PTHR30619">
    <property type="entry name" value="DNA INTERNALIZATION/COMPETENCE PROTEIN COMEC/REC2"/>
    <property type="match status" value="1"/>
</dbReference>
<dbReference type="InterPro" id="IPR004477">
    <property type="entry name" value="ComEC_N"/>
</dbReference>
<keyword evidence="2" id="KW-1003">Cell membrane</keyword>
<keyword evidence="4 6" id="KW-1133">Transmembrane helix</keyword>
<organism evidence="9 10">
    <name type="scientific">Aerophobetes bacterium</name>
    <dbReference type="NCBI Taxonomy" id="2030807"/>
    <lineage>
        <taxon>Bacteria</taxon>
        <taxon>Candidatus Aerophobota</taxon>
    </lineage>
</organism>
<feature type="transmembrane region" description="Helical" evidence="6">
    <location>
        <begin position="312"/>
        <end position="329"/>
    </location>
</feature>
<keyword evidence="5 6" id="KW-0472">Membrane</keyword>
<dbReference type="PANTHER" id="PTHR30619:SF1">
    <property type="entry name" value="RECOMBINATION PROTEIN 2"/>
    <property type="match status" value="1"/>
</dbReference>
<feature type="transmembrane region" description="Helical" evidence="6">
    <location>
        <begin position="390"/>
        <end position="409"/>
    </location>
</feature>
<evidence type="ECO:0000259" key="8">
    <source>
        <dbReference type="Pfam" id="PF13567"/>
    </source>
</evidence>
<protein>
    <submittedName>
        <fullName evidence="9">ComEC family competence protein</fullName>
    </submittedName>
</protein>
<dbReference type="Proteomes" id="UP000316925">
    <property type="component" value="Unassembled WGS sequence"/>
</dbReference>
<dbReference type="Pfam" id="PF03772">
    <property type="entry name" value="Competence"/>
    <property type="match status" value="1"/>
</dbReference>
<evidence type="ECO:0000256" key="6">
    <source>
        <dbReference type="SAM" id="Phobius"/>
    </source>
</evidence>
<gene>
    <name evidence="9" type="ORF">E3J33_01060</name>
</gene>
<proteinExistence type="predicted"/>
<evidence type="ECO:0000256" key="4">
    <source>
        <dbReference type="ARBA" id="ARBA00022989"/>
    </source>
</evidence>
<name>A0A523YQT7_UNCAE</name>
<accession>A0A523YQT7</accession>
<evidence type="ECO:0000256" key="3">
    <source>
        <dbReference type="ARBA" id="ARBA00022692"/>
    </source>
</evidence>
<feature type="transmembrane region" description="Helical" evidence="6">
    <location>
        <begin position="52"/>
        <end position="70"/>
    </location>
</feature>
<feature type="transmembrane region" description="Helical" evidence="6">
    <location>
        <begin position="28"/>
        <end position="45"/>
    </location>
</feature>
<dbReference type="AlphaFoldDB" id="A0A523YQT7"/>
<feature type="transmembrane region" description="Helical" evidence="6">
    <location>
        <begin position="5"/>
        <end position="22"/>
    </location>
</feature>
<feature type="domain" description="DUF4131" evidence="8">
    <location>
        <begin position="23"/>
        <end position="198"/>
    </location>
</feature>
<evidence type="ECO:0000313" key="10">
    <source>
        <dbReference type="Proteomes" id="UP000316925"/>
    </source>
</evidence>
<evidence type="ECO:0000313" key="9">
    <source>
        <dbReference type="EMBL" id="TET93876.1"/>
    </source>
</evidence>
<feature type="transmembrane region" description="Helical" evidence="6">
    <location>
        <begin position="261"/>
        <end position="282"/>
    </location>
</feature>
<evidence type="ECO:0000256" key="5">
    <source>
        <dbReference type="ARBA" id="ARBA00023136"/>
    </source>
</evidence>
<feature type="transmembrane region" description="Helical" evidence="6">
    <location>
        <begin position="421"/>
        <end position="445"/>
    </location>
</feature>
<sequence>MTKPIVGLTLFFIAGIVLGRYLSLPFLYLYLTFLLLFGLSVIFYLKGKRSLVVYLLFSLITLAGSLYFRYSYFPHSPSHIINFTSSKEALQITGKVINRPQLKGRVIRFIMEVEKIASKNGSLKMGGEKENGSGKIEKEVKGKVWVISYLPLMNYDYGDEVKVEGKLTLPKGEKEGGFNWQKYLSYQGIWVELGTGKVELIKRGRGNPLMKWAYRSRDRMVRLIEHLLPQPQSAILKAIMLGDKDSLPAEVKNTFLKTGTGHILVVSGLHVGLILFILLVFFRTLGLSFELTSLLVMPLLAYYAVLTGLRPPVARATLMAGVGLGCLLINRDISPFVILSLAALFILALSPLSLFTASFQLSFVAVGGIIYLTPYLEKRFKRLPLWLRKSFAISLAAQLSVLPLLAFYFHQIPLIGLLTNLLITPLVTIILALGFFSLALGLITLGGA</sequence>
<evidence type="ECO:0000259" key="7">
    <source>
        <dbReference type="Pfam" id="PF03772"/>
    </source>
</evidence>
<keyword evidence="3 6" id="KW-0812">Transmembrane</keyword>
<feature type="transmembrane region" description="Helical" evidence="6">
    <location>
        <begin position="361"/>
        <end position="378"/>
    </location>
</feature>
<evidence type="ECO:0000256" key="1">
    <source>
        <dbReference type="ARBA" id="ARBA00004651"/>
    </source>
</evidence>
<feature type="non-terminal residue" evidence="9">
    <location>
        <position position="448"/>
    </location>
</feature>
<dbReference type="EMBL" id="SOIJ01000060">
    <property type="protein sequence ID" value="TET93876.1"/>
    <property type="molecule type" value="Genomic_DNA"/>
</dbReference>
<reference evidence="9 10" key="1">
    <citation type="submission" date="2019-03" db="EMBL/GenBank/DDBJ databases">
        <title>Metabolic potential of uncultured bacteria and archaea associated with petroleum seepage in deep-sea sediments.</title>
        <authorList>
            <person name="Dong X."/>
            <person name="Hubert C."/>
        </authorList>
    </citation>
    <scope>NUCLEOTIDE SEQUENCE [LARGE SCALE GENOMIC DNA]</scope>
    <source>
        <strain evidence="9">E29_bin28</strain>
    </source>
</reference>
<feature type="transmembrane region" description="Helical" evidence="6">
    <location>
        <begin position="336"/>
        <end position="355"/>
    </location>
</feature>
<comment type="caution">
    <text evidence="9">The sequence shown here is derived from an EMBL/GenBank/DDBJ whole genome shotgun (WGS) entry which is preliminary data.</text>
</comment>
<dbReference type="GO" id="GO:0005886">
    <property type="term" value="C:plasma membrane"/>
    <property type="evidence" value="ECO:0007669"/>
    <property type="project" value="UniProtKB-SubCell"/>
</dbReference>
<dbReference type="Pfam" id="PF13567">
    <property type="entry name" value="DUF4131"/>
    <property type="match status" value="1"/>
</dbReference>